<dbReference type="GO" id="GO:0008839">
    <property type="term" value="F:4-hydroxy-tetrahydrodipicolinate reductase"/>
    <property type="evidence" value="ECO:0007669"/>
    <property type="project" value="InterPro"/>
</dbReference>
<dbReference type="Pfam" id="PF05173">
    <property type="entry name" value="DapB_C"/>
    <property type="match status" value="1"/>
</dbReference>
<organism evidence="2">
    <name type="scientific">mine drainage metagenome</name>
    <dbReference type="NCBI Taxonomy" id="410659"/>
    <lineage>
        <taxon>unclassified sequences</taxon>
        <taxon>metagenomes</taxon>
        <taxon>ecological metagenomes</taxon>
    </lineage>
</organism>
<dbReference type="InterPro" id="IPR022663">
    <property type="entry name" value="DapB_C"/>
</dbReference>
<feature type="non-terminal residue" evidence="2">
    <location>
        <position position="1"/>
    </location>
</feature>
<gene>
    <name evidence="2" type="ORF">B1B_18285</name>
</gene>
<dbReference type="EMBL" id="AUZY01012238">
    <property type="protein sequence ID" value="EQD31061.1"/>
    <property type="molecule type" value="Genomic_DNA"/>
</dbReference>
<evidence type="ECO:0000313" key="2">
    <source>
        <dbReference type="EMBL" id="EQD31061.1"/>
    </source>
</evidence>
<name>T0Y7H3_9ZZZZ</name>
<comment type="caution">
    <text evidence="2">The sequence shown here is derived from an EMBL/GenBank/DDBJ whole genome shotgun (WGS) entry which is preliminary data.</text>
</comment>
<accession>T0Y7H3</accession>
<dbReference type="Gene3D" id="3.30.360.10">
    <property type="entry name" value="Dihydrodipicolinate Reductase, domain 2"/>
    <property type="match status" value="1"/>
</dbReference>
<proteinExistence type="predicted"/>
<dbReference type="Gene3D" id="3.40.50.720">
    <property type="entry name" value="NAD(P)-binding Rossmann-like Domain"/>
    <property type="match status" value="1"/>
</dbReference>
<reference evidence="2" key="1">
    <citation type="submission" date="2013-08" db="EMBL/GenBank/DDBJ databases">
        <authorList>
            <person name="Mendez C."/>
            <person name="Richter M."/>
            <person name="Ferrer M."/>
            <person name="Sanchez J."/>
        </authorList>
    </citation>
    <scope>NUCLEOTIDE SEQUENCE</scope>
</reference>
<dbReference type="GO" id="GO:0009089">
    <property type="term" value="P:lysine biosynthetic process via diaminopimelate"/>
    <property type="evidence" value="ECO:0007669"/>
    <property type="project" value="InterPro"/>
</dbReference>
<reference evidence="2" key="2">
    <citation type="journal article" date="2014" name="ISME J.">
        <title>Microbial stratification in low pH oxic and suboxic macroscopic growths along an acid mine drainage.</title>
        <authorList>
            <person name="Mendez-Garcia C."/>
            <person name="Mesa V."/>
            <person name="Sprenger R.R."/>
            <person name="Richter M."/>
            <person name="Diez M.S."/>
            <person name="Solano J."/>
            <person name="Bargiela R."/>
            <person name="Golyshina O.V."/>
            <person name="Manteca A."/>
            <person name="Ramos J.L."/>
            <person name="Gallego J.R."/>
            <person name="Llorente I."/>
            <person name="Martins Dos Santos V.A."/>
            <person name="Jensen O.N."/>
            <person name="Pelaez A.I."/>
            <person name="Sanchez J."/>
            <person name="Ferrer M."/>
        </authorList>
    </citation>
    <scope>NUCLEOTIDE SEQUENCE</scope>
</reference>
<dbReference type="AlphaFoldDB" id="T0Y7H3"/>
<dbReference type="SUPFAM" id="SSF55347">
    <property type="entry name" value="Glyceraldehyde-3-phosphate dehydrogenase-like, C-terminal domain"/>
    <property type="match status" value="1"/>
</dbReference>
<feature type="domain" description="Dihydrodipicolinate reductase C-terminal" evidence="1">
    <location>
        <begin position="10"/>
        <end position="103"/>
    </location>
</feature>
<sequence length="121" mass="13525">ALSAIGPLPPGFELSLLEAHRRGKRDRPSGTAAALLERVRSAAPEPTPDEIVSLRAGELPGIHQIWVTGPHELLRLEHLVLDRAAFADGMLWAARRLWERRQTLTARRYTLEELWLPPEAA</sequence>
<evidence type="ECO:0000259" key="1">
    <source>
        <dbReference type="Pfam" id="PF05173"/>
    </source>
</evidence>
<protein>
    <submittedName>
        <fullName evidence="2">Dihydrodipicolinate reductase</fullName>
    </submittedName>
</protein>